<evidence type="ECO:0000256" key="1">
    <source>
        <dbReference type="SAM" id="MobiDB-lite"/>
    </source>
</evidence>
<feature type="region of interest" description="Disordered" evidence="1">
    <location>
        <begin position="474"/>
        <end position="500"/>
    </location>
</feature>
<dbReference type="GO" id="GO:0006513">
    <property type="term" value="P:protein monoubiquitination"/>
    <property type="evidence" value="ECO:0007669"/>
    <property type="project" value="TreeGrafter"/>
</dbReference>
<dbReference type="GO" id="GO:0005829">
    <property type="term" value="C:cytosol"/>
    <property type="evidence" value="ECO:0007669"/>
    <property type="project" value="TreeGrafter"/>
</dbReference>
<dbReference type="InterPro" id="IPR019193">
    <property type="entry name" value="UBQ-conj_enz_E2-bd_prot"/>
</dbReference>
<organism evidence="2 3">
    <name type="scientific">Clathrus columnatus</name>
    <dbReference type="NCBI Taxonomy" id="1419009"/>
    <lineage>
        <taxon>Eukaryota</taxon>
        <taxon>Fungi</taxon>
        <taxon>Dikarya</taxon>
        <taxon>Basidiomycota</taxon>
        <taxon>Agaricomycotina</taxon>
        <taxon>Agaricomycetes</taxon>
        <taxon>Phallomycetidae</taxon>
        <taxon>Phallales</taxon>
        <taxon>Clathraceae</taxon>
        <taxon>Clathrus</taxon>
    </lineage>
</organism>
<reference evidence="2" key="1">
    <citation type="submission" date="2021-10" db="EMBL/GenBank/DDBJ databases">
        <title>De novo Genome Assembly of Clathrus columnatus (Basidiomycota, Fungi) Using Illumina and Nanopore Sequence Data.</title>
        <authorList>
            <person name="Ogiso-Tanaka E."/>
            <person name="Itagaki H."/>
            <person name="Hosoya T."/>
            <person name="Hosaka K."/>
        </authorList>
    </citation>
    <scope>NUCLEOTIDE SEQUENCE</scope>
    <source>
        <strain evidence="2">MO-923</strain>
    </source>
</reference>
<dbReference type="GO" id="GO:0043161">
    <property type="term" value="P:proteasome-mediated ubiquitin-dependent protein catabolic process"/>
    <property type="evidence" value="ECO:0007669"/>
    <property type="project" value="TreeGrafter"/>
</dbReference>
<accession>A0AAV5ASW6</accession>
<dbReference type="GO" id="GO:0005634">
    <property type="term" value="C:nucleus"/>
    <property type="evidence" value="ECO:0007669"/>
    <property type="project" value="TreeGrafter"/>
</dbReference>
<dbReference type="EMBL" id="BPWL01000010">
    <property type="protein sequence ID" value="GJJ14995.1"/>
    <property type="molecule type" value="Genomic_DNA"/>
</dbReference>
<dbReference type="PANTHER" id="PTHR31531:SF2">
    <property type="entry name" value="E3 UBIQUITIN-PROTEIN LIGASE E3D"/>
    <property type="match status" value="1"/>
</dbReference>
<dbReference type="PANTHER" id="PTHR31531">
    <property type="entry name" value="E3 UBIQUITIN-PROTEIN LIGASE E3D FAMILY MEMBER"/>
    <property type="match status" value="1"/>
</dbReference>
<evidence type="ECO:0000313" key="3">
    <source>
        <dbReference type="Proteomes" id="UP001050691"/>
    </source>
</evidence>
<comment type="caution">
    <text evidence="2">The sequence shown here is derived from an EMBL/GenBank/DDBJ whole genome shotgun (WGS) entry which is preliminary data.</text>
</comment>
<protein>
    <submittedName>
        <fullName evidence="2">Uncharacterized protein</fullName>
    </submittedName>
</protein>
<dbReference type="GO" id="GO:0061630">
    <property type="term" value="F:ubiquitin protein ligase activity"/>
    <property type="evidence" value="ECO:0007669"/>
    <property type="project" value="TreeGrafter"/>
</dbReference>
<dbReference type="GO" id="GO:0051865">
    <property type="term" value="P:protein autoubiquitination"/>
    <property type="evidence" value="ECO:0007669"/>
    <property type="project" value="TreeGrafter"/>
</dbReference>
<sequence>MATLERQRTTISIDQDAIDLTRDIPTPFPTDLVHKSFQTASPETGQAVLDHLQQPESSTSAVLSSKYPRLSIDVSLNDISLVRQKEEVRPTLVQVEQSCLMTLNNLLAYDAEDWQPIVPTRRHSMPAQSPISSSFKFNIPSSSLHTLVGNIRNRHEPEANPLDMDMEDKSLLLEELSTRITSLIDSGSILSSDALLVQALLSLLTHISRVSDLSSDASHPTPIDFSHPLSTSDLYDTLRRQVSELQSHRGIQPSSTSRAPIEAVEHAILWHKIDDDLDEVFRLCRERTEVAPVPYSSADSTLPPEYEIGDYEPPTYNPADYSEMDPAINTSTSAKLTKMGVSSAATNGLDEKMRLDFEAITMAIDRLYMVAPQLLNQRVELNRTKIEQMERARLAAEDASISSKRKGKAKDILGDRRINKEDIRELEKMLELINRASSRRLDEQSVVLDGERGMAERVEKARLREIQKRDEFHAKLVSHSNSRRLTSQDAEPRKSDSTVPSQVRIKNPNVLLTLPEFIKETVPEDIEQTRDPQALLTLPEFVRETPAVSVEEAGATNSPSSFIRRSFSSRSRSLSAPPISLVRLLSGSSTSTRMALAREKSMDLSSDQISSAAKVGLDVHFVAECQDTLGSVAVFLELNGTEAGANVEAEVFPGGRFIIKCGTRISAPLALPAKVKPGKREVGVQSGHFELKLECLISSPLKNGFTSYYSEDDIGGGLLDATQLKELNPTSFICASCSLPLVHGPKISRYNDLPSQHWAELLEAWMCHSDQKMTSRVSLYANGLWPSPGQALVGGSYILFDSSSIVGSNVRDGRAVMVSRAILIILLPD</sequence>
<name>A0AAV5ASW6_9AGAM</name>
<dbReference type="GO" id="GO:0000151">
    <property type="term" value="C:ubiquitin ligase complex"/>
    <property type="evidence" value="ECO:0007669"/>
    <property type="project" value="TreeGrafter"/>
</dbReference>
<dbReference type="Proteomes" id="UP001050691">
    <property type="component" value="Unassembled WGS sequence"/>
</dbReference>
<dbReference type="GO" id="GO:0031624">
    <property type="term" value="F:ubiquitin conjugating enzyme binding"/>
    <property type="evidence" value="ECO:0007669"/>
    <property type="project" value="TreeGrafter"/>
</dbReference>
<gene>
    <name evidence="2" type="ORF">Clacol_009266</name>
</gene>
<keyword evidence="3" id="KW-1185">Reference proteome</keyword>
<dbReference type="GO" id="GO:0030332">
    <property type="term" value="F:cyclin binding"/>
    <property type="evidence" value="ECO:0007669"/>
    <property type="project" value="TreeGrafter"/>
</dbReference>
<dbReference type="AlphaFoldDB" id="A0AAV5ASW6"/>
<dbReference type="GO" id="GO:0000209">
    <property type="term" value="P:protein polyubiquitination"/>
    <property type="evidence" value="ECO:0007669"/>
    <property type="project" value="TreeGrafter"/>
</dbReference>
<proteinExistence type="predicted"/>
<dbReference type="Pfam" id="PF09814">
    <property type="entry name" value="HECT_2"/>
    <property type="match status" value="1"/>
</dbReference>
<evidence type="ECO:0000313" key="2">
    <source>
        <dbReference type="EMBL" id="GJJ14995.1"/>
    </source>
</evidence>
<feature type="compositionally biased region" description="Polar residues" evidence="1">
    <location>
        <begin position="478"/>
        <end position="489"/>
    </location>
</feature>